<evidence type="ECO:0000256" key="2">
    <source>
        <dbReference type="SAM" id="Coils"/>
    </source>
</evidence>
<comment type="similarity">
    <text evidence="1">Belongs to the transcriptional regulator TrmB family.</text>
</comment>
<dbReference type="InterPro" id="IPR011991">
    <property type="entry name" value="ArsR-like_HTH"/>
</dbReference>
<feature type="domain" description="Transcription regulator TrmB C-terminal" evidence="4">
    <location>
        <begin position="132"/>
        <end position="272"/>
    </location>
</feature>
<dbReference type="SUPFAM" id="SSF56024">
    <property type="entry name" value="Phospholipase D/nuclease"/>
    <property type="match status" value="1"/>
</dbReference>
<dbReference type="Gene3D" id="3.30.870.10">
    <property type="entry name" value="Endonuclease Chain A"/>
    <property type="match status" value="1"/>
</dbReference>
<protein>
    <submittedName>
        <fullName evidence="5">Sugar-specific transcriptional regulator TrmB</fullName>
    </submittedName>
</protein>
<feature type="domain" description="Transcription regulator TrmB N-terminal" evidence="3">
    <location>
        <begin position="11"/>
        <end position="78"/>
    </location>
</feature>
<sequence>MVASQETLDKLEDIGLNMYERKIYAALLGRGVSTAGELSEMTNVPRSRAYDVLESLAEKGFVVIKSSKPMEYVSIPPNEAIENIKKQHKQELQDKLNKLEGFKSSEAVQELEELYDQGVELVEPSEMSGSLKGSHQINQHMGTMFQKAESAIKIATTEEGLNDLVENHADLLKEAKADGVNVQILAPVTDSNRSSFSNAKEFAEVRHLQETGEFKIPNGRFAIVDDDMTMSMTHDEVHSTQDTAFWTRSDHMSKETMEPVFDMLWHHSEDPENNKPERPEK</sequence>
<name>A0ABY8CIK5_9ARCH</name>
<feature type="coiled-coil region" evidence="2">
    <location>
        <begin position="78"/>
        <end position="105"/>
    </location>
</feature>
<gene>
    <name evidence="5" type="ORF">SVXNc_0704</name>
</gene>
<evidence type="ECO:0000256" key="1">
    <source>
        <dbReference type="ARBA" id="ARBA00007287"/>
    </source>
</evidence>
<organism evidence="5 6">
    <name type="scientific">Candidatus Nanohalococcus occultus</name>
    <dbReference type="NCBI Taxonomy" id="2978047"/>
    <lineage>
        <taxon>Archaea</taxon>
        <taxon>Candidatus Nanohalarchaeota</taxon>
        <taxon>Candidatus Nanohalarchaeota incertae sedis</taxon>
        <taxon>Candidatus Nanohalococcus</taxon>
    </lineage>
</organism>
<dbReference type="GeneID" id="90590141"/>
<dbReference type="PANTHER" id="PTHR34293:SF1">
    <property type="entry name" value="HTH-TYPE TRANSCRIPTIONAL REGULATOR TRMBL2"/>
    <property type="match status" value="1"/>
</dbReference>
<dbReference type="Pfam" id="PF01978">
    <property type="entry name" value="TrmB"/>
    <property type="match status" value="1"/>
</dbReference>
<dbReference type="CDD" id="cd00090">
    <property type="entry name" value="HTH_ARSR"/>
    <property type="match status" value="1"/>
</dbReference>
<evidence type="ECO:0000313" key="6">
    <source>
        <dbReference type="Proteomes" id="UP001218034"/>
    </source>
</evidence>
<dbReference type="InterPro" id="IPR002831">
    <property type="entry name" value="Tscrpt_reg_TrmB_N"/>
</dbReference>
<dbReference type="SUPFAM" id="SSF46785">
    <property type="entry name" value="Winged helix' DNA-binding domain"/>
    <property type="match status" value="1"/>
</dbReference>
<evidence type="ECO:0000259" key="3">
    <source>
        <dbReference type="Pfam" id="PF01978"/>
    </source>
</evidence>
<proteinExistence type="inferred from homology"/>
<dbReference type="InterPro" id="IPR021586">
    <property type="entry name" value="Tscrpt_reg_TrmB_C"/>
</dbReference>
<dbReference type="PANTHER" id="PTHR34293">
    <property type="entry name" value="HTH-TYPE TRANSCRIPTIONAL REGULATOR TRMBL2"/>
    <property type="match status" value="1"/>
</dbReference>
<keyword evidence="6" id="KW-1185">Reference proteome</keyword>
<evidence type="ECO:0000259" key="4">
    <source>
        <dbReference type="Pfam" id="PF11495"/>
    </source>
</evidence>
<dbReference type="EMBL" id="CP104395">
    <property type="protein sequence ID" value="WEL19718.1"/>
    <property type="molecule type" value="Genomic_DNA"/>
</dbReference>
<reference evidence="5 6" key="1">
    <citation type="submission" date="2022-09" db="EMBL/GenBank/DDBJ databases">
        <title>Xylan utilization by haloarchaea-nanohaloarchaea associations.</title>
        <authorList>
            <person name="Yakimov M."/>
        </authorList>
    </citation>
    <scope>NUCLEOTIDE SEQUENCE [LARGE SCALE GENOMIC DNA]</scope>
    <source>
        <strain evidence="5 6">SVXNc</strain>
    </source>
</reference>
<keyword evidence="2" id="KW-0175">Coiled coil</keyword>
<dbReference type="Pfam" id="PF11495">
    <property type="entry name" value="Regulator_TrmB"/>
    <property type="match status" value="1"/>
</dbReference>
<dbReference type="RefSeq" id="WP_347721550.1">
    <property type="nucleotide sequence ID" value="NZ_CP104395.1"/>
</dbReference>
<accession>A0ABY8CIK5</accession>
<dbReference type="InterPro" id="IPR036390">
    <property type="entry name" value="WH_DNA-bd_sf"/>
</dbReference>
<evidence type="ECO:0000313" key="5">
    <source>
        <dbReference type="EMBL" id="WEL19718.1"/>
    </source>
</evidence>
<dbReference type="InterPro" id="IPR051797">
    <property type="entry name" value="TrmB-like"/>
</dbReference>
<dbReference type="Gene3D" id="1.10.10.10">
    <property type="entry name" value="Winged helix-like DNA-binding domain superfamily/Winged helix DNA-binding domain"/>
    <property type="match status" value="1"/>
</dbReference>
<dbReference type="Proteomes" id="UP001218034">
    <property type="component" value="Chromosome"/>
</dbReference>
<dbReference type="InterPro" id="IPR036388">
    <property type="entry name" value="WH-like_DNA-bd_sf"/>
</dbReference>